<evidence type="ECO:0000313" key="1">
    <source>
        <dbReference type="EMBL" id="MCK0197742.1"/>
    </source>
</evidence>
<organism evidence="1 2">
    <name type="scientific">Ancylobacter crimeensis</name>
    <dbReference type="NCBI Taxonomy" id="2579147"/>
    <lineage>
        <taxon>Bacteria</taxon>
        <taxon>Pseudomonadati</taxon>
        <taxon>Pseudomonadota</taxon>
        <taxon>Alphaproteobacteria</taxon>
        <taxon>Hyphomicrobiales</taxon>
        <taxon>Xanthobacteraceae</taxon>
        <taxon>Ancylobacter</taxon>
    </lineage>
</organism>
<comment type="caution">
    <text evidence="1">The sequence shown here is derived from an EMBL/GenBank/DDBJ whole genome shotgun (WGS) entry which is preliminary data.</text>
</comment>
<reference evidence="1 2" key="1">
    <citation type="submission" date="2022-04" db="EMBL/GenBank/DDBJ databases">
        <authorList>
            <person name="Grouzdev D.S."/>
            <person name="Pantiukh K.S."/>
            <person name="Krutkina M.S."/>
        </authorList>
    </citation>
    <scope>NUCLEOTIDE SEQUENCE [LARGE SCALE GENOMIC DNA]</scope>
    <source>
        <strain evidence="1 2">6x-1</strain>
    </source>
</reference>
<name>A0ABT0DCP9_9HYPH</name>
<proteinExistence type="predicted"/>
<gene>
    <name evidence="1" type="ORF">MWN34_12550</name>
</gene>
<dbReference type="EMBL" id="JALKCH010000007">
    <property type="protein sequence ID" value="MCK0197742.1"/>
    <property type="molecule type" value="Genomic_DNA"/>
</dbReference>
<dbReference type="RefSeq" id="WP_247029633.1">
    <property type="nucleotide sequence ID" value="NZ_JALKCH010000007.1"/>
</dbReference>
<dbReference type="Proteomes" id="UP001203284">
    <property type="component" value="Unassembled WGS sequence"/>
</dbReference>
<sequence length="272" mass="30785">MVNWNREYAAYRWSEMAPAEQARIFRDGALKHVRNRHARLRQIGLHVGDDDEPRPYHVEAIDRLVDLALVQRRDDDEACEAVQRMLCAVDGECRGIIPDEFLYLRAGGPRVRARMLKEGFIAGRSVGALYVNAVSKVVLREYFKEAGHSLLMDDDELATMADLRKAGPTVRLYRGSGQQAEVNSARRRGMSWTRNRATAERFANGKAWGGRWAAVLECDYPVKHILALWETSGYEPEVVIDPTRARDIVAELRAYVEPAKRSAPSVDQTAYA</sequence>
<keyword evidence="2" id="KW-1185">Reference proteome</keyword>
<protein>
    <recommendedName>
        <fullName evidence="3">WYL domain-containing protein</fullName>
    </recommendedName>
</protein>
<evidence type="ECO:0000313" key="2">
    <source>
        <dbReference type="Proteomes" id="UP001203284"/>
    </source>
</evidence>
<evidence type="ECO:0008006" key="3">
    <source>
        <dbReference type="Google" id="ProtNLM"/>
    </source>
</evidence>
<accession>A0ABT0DCP9</accession>